<name>A0A6A6NGT4_HEVBR</name>
<dbReference type="AlphaFoldDB" id="A0A6A6NGT4"/>
<evidence type="ECO:0000256" key="1">
    <source>
        <dbReference type="ARBA" id="ARBA00022617"/>
    </source>
</evidence>
<evidence type="ECO:0000256" key="4">
    <source>
        <dbReference type="ARBA" id="ARBA00023004"/>
    </source>
</evidence>
<dbReference type="PANTHER" id="PTHR47947:SF24">
    <property type="entry name" value="ISOFLAVONE 2'-HYDROXYLASE-LIKE"/>
    <property type="match status" value="1"/>
</dbReference>
<keyword evidence="2" id="KW-0479">Metal-binding</keyword>
<evidence type="ECO:0000256" key="2">
    <source>
        <dbReference type="ARBA" id="ARBA00022723"/>
    </source>
</evidence>
<dbReference type="InterPro" id="IPR001128">
    <property type="entry name" value="Cyt_P450"/>
</dbReference>
<dbReference type="PRINTS" id="PR00385">
    <property type="entry name" value="P450"/>
</dbReference>
<dbReference type="SUPFAM" id="SSF48264">
    <property type="entry name" value="Cytochrome P450"/>
    <property type="match status" value="2"/>
</dbReference>
<sequence length="380" mass="42283">MAGGDEIDVNLPSEEYFPTAITEDIIAAPELAAREGRTRQPPIRLADYVSGEVSLISRFMACPTQLHFAAVKRILRYLKGTVNYGVFYKRGGASNLVGFTDSDYAGDMYDSKSTSGYVFQMSGGAVAWSSRKQPIVTLSTTEAEFVAAAACACQAIWMRRILKEIDFSGLLLDFGYRRVLLVSSPSAVEECFTKNDVVFANRPRLLHGKHLGYNYTSLVWAPYGDLWRNLRKLSSLEILSSHRLQLLSSIRSDEVLLAAGTDTSAVTMEWAMSLLVNDIEILKKAQNEIDNVIGHDRLMTESDTLKIPYLHCIISEVMRMYPPGPLLVPHESSEECSIGGYRVPPGTMLIVNMWSIQNDPRVWEEPGNSNQKDLKGVRQG</sequence>
<keyword evidence="7" id="KW-1185">Reference proteome</keyword>
<keyword evidence="4" id="KW-0408">Iron</keyword>
<dbReference type="InterPro" id="IPR050651">
    <property type="entry name" value="Plant_Cytochrome_P450_Monoox"/>
</dbReference>
<keyword evidence="3" id="KW-0560">Oxidoreductase</keyword>
<comment type="caution">
    <text evidence="6">The sequence shown here is derived from an EMBL/GenBank/DDBJ whole genome shotgun (WGS) entry which is preliminary data.</text>
</comment>
<dbReference type="PANTHER" id="PTHR47947">
    <property type="entry name" value="CYTOCHROME P450 82C3-RELATED"/>
    <property type="match status" value="1"/>
</dbReference>
<reference evidence="6 7" key="1">
    <citation type="journal article" date="2020" name="Mol. Plant">
        <title>The Chromosome-Based Rubber Tree Genome Provides New Insights into Spurge Genome Evolution and Rubber Biosynthesis.</title>
        <authorList>
            <person name="Liu J."/>
            <person name="Shi C."/>
            <person name="Shi C.C."/>
            <person name="Li W."/>
            <person name="Zhang Q.J."/>
            <person name="Zhang Y."/>
            <person name="Li K."/>
            <person name="Lu H.F."/>
            <person name="Shi C."/>
            <person name="Zhu S.T."/>
            <person name="Xiao Z.Y."/>
            <person name="Nan H."/>
            <person name="Yue Y."/>
            <person name="Zhu X.G."/>
            <person name="Wu Y."/>
            <person name="Hong X.N."/>
            <person name="Fan G.Y."/>
            <person name="Tong Y."/>
            <person name="Zhang D."/>
            <person name="Mao C.L."/>
            <person name="Liu Y.L."/>
            <person name="Hao S.J."/>
            <person name="Liu W.Q."/>
            <person name="Lv M.Q."/>
            <person name="Zhang H.B."/>
            <person name="Liu Y."/>
            <person name="Hu-Tang G.R."/>
            <person name="Wang J.P."/>
            <person name="Wang J.H."/>
            <person name="Sun Y.H."/>
            <person name="Ni S.B."/>
            <person name="Chen W.B."/>
            <person name="Zhang X.C."/>
            <person name="Jiao Y.N."/>
            <person name="Eichler E.E."/>
            <person name="Li G.H."/>
            <person name="Liu X."/>
            <person name="Gao L.Z."/>
        </authorList>
    </citation>
    <scope>NUCLEOTIDE SEQUENCE [LARGE SCALE GENOMIC DNA]</scope>
    <source>
        <strain evidence="7">cv. GT1</strain>
        <tissue evidence="6">Leaf</tissue>
    </source>
</reference>
<dbReference type="GO" id="GO:0004497">
    <property type="term" value="F:monooxygenase activity"/>
    <property type="evidence" value="ECO:0007669"/>
    <property type="project" value="UniProtKB-KW"/>
</dbReference>
<evidence type="ECO:0000313" key="7">
    <source>
        <dbReference type="Proteomes" id="UP000467840"/>
    </source>
</evidence>
<keyword evidence="1" id="KW-0349">Heme</keyword>
<dbReference type="Proteomes" id="UP000467840">
    <property type="component" value="Chromosome 5"/>
</dbReference>
<evidence type="ECO:0000313" key="6">
    <source>
        <dbReference type="EMBL" id="KAF2324310.1"/>
    </source>
</evidence>
<dbReference type="Gene3D" id="1.10.630.10">
    <property type="entry name" value="Cytochrome P450"/>
    <property type="match status" value="2"/>
</dbReference>
<dbReference type="EMBL" id="JAAGAX010000001">
    <property type="protein sequence ID" value="KAF2324310.1"/>
    <property type="molecule type" value="Genomic_DNA"/>
</dbReference>
<proteinExistence type="predicted"/>
<organism evidence="6 7">
    <name type="scientific">Hevea brasiliensis</name>
    <name type="common">Para rubber tree</name>
    <name type="synonym">Siphonia brasiliensis</name>
    <dbReference type="NCBI Taxonomy" id="3981"/>
    <lineage>
        <taxon>Eukaryota</taxon>
        <taxon>Viridiplantae</taxon>
        <taxon>Streptophyta</taxon>
        <taxon>Embryophyta</taxon>
        <taxon>Tracheophyta</taxon>
        <taxon>Spermatophyta</taxon>
        <taxon>Magnoliopsida</taxon>
        <taxon>eudicotyledons</taxon>
        <taxon>Gunneridae</taxon>
        <taxon>Pentapetalae</taxon>
        <taxon>rosids</taxon>
        <taxon>fabids</taxon>
        <taxon>Malpighiales</taxon>
        <taxon>Euphorbiaceae</taxon>
        <taxon>Crotonoideae</taxon>
        <taxon>Micrandreae</taxon>
        <taxon>Hevea</taxon>
    </lineage>
</organism>
<gene>
    <name evidence="6" type="ORF">GH714_012249</name>
</gene>
<dbReference type="GO" id="GO:0016705">
    <property type="term" value="F:oxidoreductase activity, acting on paired donors, with incorporation or reduction of molecular oxygen"/>
    <property type="evidence" value="ECO:0007669"/>
    <property type="project" value="InterPro"/>
</dbReference>
<dbReference type="InterPro" id="IPR036396">
    <property type="entry name" value="Cyt_P450_sf"/>
</dbReference>
<dbReference type="CDD" id="cd09272">
    <property type="entry name" value="RNase_HI_RT_Ty1"/>
    <property type="match status" value="1"/>
</dbReference>
<protein>
    <submittedName>
        <fullName evidence="6">Uncharacterized protein</fullName>
    </submittedName>
</protein>
<dbReference type="GO" id="GO:0020037">
    <property type="term" value="F:heme binding"/>
    <property type="evidence" value="ECO:0007669"/>
    <property type="project" value="InterPro"/>
</dbReference>
<accession>A0A6A6NGT4</accession>
<dbReference type="GO" id="GO:0005506">
    <property type="term" value="F:iron ion binding"/>
    <property type="evidence" value="ECO:0007669"/>
    <property type="project" value="InterPro"/>
</dbReference>
<dbReference type="Pfam" id="PF00067">
    <property type="entry name" value="p450"/>
    <property type="match status" value="1"/>
</dbReference>
<evidence type="ECO:0000256" key="3">
    <source>
        <dbReference type="ARBA" id="ARBA00023002"/>
    </source>
</evidence>
<evidence type="ECO:0000256" key="5">
    <source>
        <dbReference type="ARBA" id="ARBA00023033"/>
    </source>
</evidence>
<keyword evidence="5" id="KW-0503">Monooxygenase</keyword>